<feature type="compositionally biased region" description="Low complexity" evidence="7">
    <location>
        <begin position="763"/>
        <end position="775"/>
    </location>
</feature>
<feature type="compositionally biased region" description="Low complexity" evidence="7">
    <location>
        <begin position="915"/>
        <end position="929"/>
    </location>
</feature>
<feature type="region of interest" description="Disordered" evidence="7">
    <location>
        <begin position="524"/>
        <end position="556"/>
    </location>
</feature>
<feature type="transmembrane region" description="Helical" evidence="6">
    <location>
        <begin position="449"/>
        <end position="472"/>
    </location>
</feature>
<dbReference type="PANTHER" id="PTHR12308:SF51">
    <property type="entry name" value="ANOCTAMIN-8"/>
    <property type="match status" value="1"/>
</dbReference>
<reference evidence="9" key="1">
    <citation type="journal article" date="2024" name="Gigascience">
        <title>Chromosome-level genome of the poultry shaft louse Menopon gallinae provides insight into the host-switching and adaptive evolution of parasitic lice.</title>
        <authorList>
            <person name="Xu Y."/>
            <person name="Ma L."/>
            <person name="Liu S."/>
            <person name="Liang Y."/>
            <person name="Liu Q."/>
            <person name="He Z."/>
            <person name="Tian L."/>
            <person name="Duan Y."/>
            <person name="Cai W."/>
            <person name="Li H."/>
            <person name="Song F."/>
        </authorList>
    </citation>
    <scope>NUCLEOTIDE SEQUENCE</scope>
    <source>
        <strain evidence="9">Cailab_2023a</strain>
    </source>
</reference>
<evidence type="ECO:0000256" key="4">
    <source>
        <dbReference type="ARBA" id="ARBA00022989"/>
    </source>
</evidence>
<gene>
    <name evidence="9" type="ORF">PYX00_000506</name>
</gene>
<feature type="region of interest" description="Disordered" evidence="7">
    <location>
        <begin position="964"/>
        <end position="994"/>
    </location>
</feature>
<feature type="compositionally biased region" description="Basic and acidic residues" evidence="7">
    <location>
        <begin position="835"/>
        <end position="848"/>
    </location>
</feature>
<comment type="subcellular location">
    <subcellularLocation>
        <location evidence="1 6">Membrane</location>
        <topology evidence="1 6">Multi-pass membrane protein</topology>
    </subcellularLocation>
</comment>
<feature type="transmembrane region" description="Helical" evidence="6">
    <location>
        <begin position="585"/>
        <end position="606"/>
    </location>
</feature>
<feature type="region of interest" description="Disordered" evidence="7">
    <location>
        <begin position="835"/>
        <end position="946"/>
    </location>
</feature>
<dbReference type="GO" id="GO:0005886">
    <property type="term" value="C:plasma membrane"/>
    <property type="evidence" value="ECO:0007669"/>
    <property type="project" value="TreeGrafter"/>
</dbReference>
<dbReference type="PANTHER" id="PTHR12308">
    <property type="entry name" value="ANOCTAMIN"/>
    <property type="match status" value="1"/>
</dbReference>
<dbReference type="EMBL" id="JARGDH010000001">
    <property type="protein sequence ID" value="KAL0278804.1"/>
    <property type="molecule type" value="Genomic_DNA"/>
</dbReference>
<keyword evidence="5 6" id="KW-0472">Membrane</keyword>
<feature type="transmembrane region" description="Helical" evidence="6">
    <location>
        <begin position="409"/>
        <end position="429"/>
    </location>
</feature>
<feature type="transmembrane region" description="Helical" evidence="6">
    <location>
        <begin position="291"/>
        <end position="308"/>
    </location>
</feature>
<feature type="transmembrane region" description="Helical" evidence="6">
    <location>
        <begin position="639"/>
        <end position="658"/>
    </location>
</feature>
<evidence type="ECO:0000256" key="7">
    <source>
        <dbReference type="SAM" id="MobiDB-lite"/>
    </source>
</evidence>
<feature type="compositionally biased region" description="Basic and acidic residues" evidence="7">
    <location>
        <begin position="524"/>
        <end position="535"/>
    </location>
</feature>
<evidence type="ECO:0000256" key="5">
    <source>
        <dbReference type="ARBA" id="ARBA00023136"/>
    </source>
</evidence>
<accession>A0AAW2I9B9</accession>
<keyword evidence="4 6" id="KW-1133">Transmembrane helix</keyword>
<comment type="caution">
    <text evidence="6">Lacks conserved residue(s) required for the propagation of feature annotation.</text>
</comment>
<organism evidence="9">
    <name type="scientific">Menopon gallinae</name>
    <name type="common">poultry shaft louse</name>
    <dbReference type="NCBI Taxonomy" id="328185"/>
    <lineage>
        <taxon>Eukaryota</taxon>
        <taxon>Metazoa</taxon>
        <taxon>Ecdysozoa</taxon>
        <taxon>Arthropoda</taxon>
        <taxon>Hexapoda</taxon>
        <taxon>Insecta</taxon>
        <taxon>Pterygota</taxon>
        <taxon>Neoptera</taxon>
        <taxon>Paraneoptera</taxon>
        <taxon>Psocodea</taxon>
        <taxon>Troctomorpha</taxon>
        <taxon>Phthiraptera</taxon>
        <taxon>Amblycera</taxon>
        <taxon>Menoponidae</taxon>
        <taxon>Menopon</taxon>
    </lineage>
</organism>
<sequence length="1024" mass="115100">MEEVEKETGTDDVQLRQRKIITSAKMKLDSASKLLRKKIPCTGLLMTPRKLWIQMIPTRVCSENKGDRECDVVVMFPSGISDSILMWLLSRLKEGAPGLVVHVRHHSSSDNYGFYLTAPYKVLLKTAEECHLPKTLKKEYGGGLKEFVEKELNRFDGAHDENGFFTTQERQWLVLNLLQNLRASANDVTEKPAGVVLNEGQAIVPKFLTAGIISQVFPLHDLPSLEKLQKSWVQAIFEKQPLDEICDYFGVKIAMYFAWLGHYTTALIVPAAIGFLFWIGFCRGDQATEDIGFVLFSIFNVLWTSVYLEAWKRLSATLAYKWGTLDQRGDLLVEPRPLFVGQLEVSPVTNRLEPTYPAWKRYVFRYCVSVPVIALCLAIVFVTMIVILQLQDWWDNVLQKKGYPFFLSYFPKILLAIVITFFDEAYYKVAYWLNDKENYRVDTKFENHLIVKVALFQFVNSFLSLFYIAFYLQDQEKLKEQLAALLITRQIIGNIKESALPYVLEQIRLAKLSFDLFGALSPSKAKEPPGVKKDDAEEEEEEERKAEHSKAPGNRNIGQAELESNLFKYDGTFEDHLEIFIQMGYVVLFSSAFPMAAFCALVNNLIEIRSDAFKLCFIFQRPFGQRVANIGSWQNAMELMGIIAVLVNCALIGLSGQVHRMFPEMSTTQTILLIVALEHIVLIVRFLISYSIPDLPEWVATEMAKVEFARREAVRRFSTTSTQELISTGFVVSPASEDSDHPETFTDSTDNAGESTRTRKESSSTSQSAAGSKASIISNDGGASKSHPQTPDTLIKPIVKTSHDWPTAEESTHHLTIGPHPSTDWIRRLALEKTRKTSEPEVGAKSKEGLSSYRSTDCIPKDSSSSDSDLLRSAPPWSRSRFRFSPEKETKSETLPVPSMEAKSLTVSESSMSIAPEASNSAASGSAPSKTADPAELAAKKQRIKQSLMKRARSVAIFSLKLKERRAREGKLPETPKPKEQPKPVWGTKNEGPVGGELGCIPLEMLISIDDVAKDLQRRQNPST</sequence>
<evidence type="ECO:0000256" key="3">
    <source>
        <dbReference type="ARBA" id="ARBA00022692"/>
    </source>
</evidence>
<feature type="transmembrane region" description="Helical" evidence="6">
    <location>
        <begin position="256"/>
        <end position="279"/>
    </location>
</feature>
<dbReference type="Pfam" id="PF04547">
    <property type="entry name" value="Anoctamin"/>
    <property type="match status" value="1"/>
</dbReference>
<dbReference type="InterPro" id="IPR007632">
    <property type="entry name" value="Anoctamin"/>
</dbReference>
<evidence type="ECO:0000256" key="2">
    <source>
        <dbReference type="ARBA" id="ARBA00009671"/>
    </source>
</evidence>
<evidence type="ECO:0000256" key="6">
    <source>
        <dbReference type="RuleBase" id="RU280814"/>
    </source>
</evidence>
<dbReference type="AlphaFoldDB" id="A0AAW2I9B9"/>
<comment type="caution">
    <text evidence="9">The sequence shown here is derived from an EMBL/GenBank/DDBJ whole genome shotgun (WGS) entry which is preliminary data.</text>
</comment>
<evidence type="ECO:0000259" key="8">
    <source>
        <dbReference type="Pfam" id="PF04547"/>
    </source>
</evidence>
<feature type="transmembrane region" description="Helical" evidence="6">
    <location>
        <begin position="363"/>
        <end position="388"/>
    </location>
</feature>
<feature type="compositionally biased region" description="Basic and acidic residues" evidence="7">
    <location>
        <begin position="966"/>
        <end position="982"/>
    </location>
</feature>
<dbReference type="GO" id="GO:0005254">
    <property type="term" value="F:chloride channel activity"/>
    <property type="evidence" value="ECO:0007669"/>
    <property type="project" value="TreeGrafter"/>
</dbReference>
<keyword evidence="3 6" id="KW-0812">Transmembrane</keyword>
<name>A0AAW2I9B9_9NEOP</name>
<feature type="region of interest" description="Disordered" evidence="7">
    <location>
        <begin position="728"/>
        <end position="794"/>
    </location>
</feature>
<evidence type="ECO:0000313" key="9">
    <source>
        <dbReference type="EMBL" id="KAL0278804.1"/>
    </source>
</evidence>
<comment type="similarity">
    <text evidence="2 6">Belongs to the anoctamin family.</text>
</comment>
<protein>
    <recommendedName>
        <fullName evidence="6">Anoctamin</fullName>
    </recommendedName>
</protein>
<dbReference type="InterPro" id="IPR049452">
    <property type="entry name" value="Anoctamin_TM"/>
</dbReference>
<proteinExistence type="inferred from homology"/>
<feature type="domain" description="Anoctamin transmembrane" evidence="8">
    <location>
        <begin position="245"/>
        <end position="705"/>
    </location>
</feature>
<evidence type="ECO:0000256" key="1">
    <source>
        <dbReference type="ARBA" id="ARBA00004141"/>
    </source>
</evidence>